<keyword evidence="3" id="KW-1185">Reference proteome</keyword>
<feature type="domain" description="Phosphatidylinositol transfer protein N-terminal" evidence="1">
    <location>
        <begin position="1"/>
        <end position="252"/>
    </location>
</feature>
<dbReference type="GO" id="GO:0035091">
    <property type="term" value="F:phosphatidylinositol binding"/>
    <property type="evidence" value="ECO:0007669"/>
    <property type="project" value="TreeGrafter"/>
</dbReference>
<gene>
    <name evidence="2" type="ORF">BpHYR1_026049</name>
</gene>
<dbReference type="PANTHER" id="PTHR10658:SF11">
    <property type="entry name" value="VIBRATOR, ISOFORM B"/>
    <property type="match status" value="1"/>
</dbReference>
<accession>A0A3M7P771</accession>
<dbReference type="GO" id="GO:0008526">
    <property type="term" value="F:phosphatidylinositol transfer activity"/>
    <property type="evidence" value="ECO:0007669"/>
    <property type="project" value="TreeGrafter"/>
</dbReference>
<dbReference type="Proteomes" id="UP000276133">
    <property type="component" value="Unassembled WGS sequence"/>
</dbReference>
<comment type="caution">
    <text evidence="2">The sequence shown here is derived from an EMBL/GenBank/DDBJ whole genome shotgun (WGS) entry which is preliminary data.</text>
</comment>
<dbReference type="InterPro" id="IPR055261">
    <property type="entry name" value="PI_transfer_N"/>
</dbReference>
<dbReference type="GO" id="GO:0031210">
    <property type="term" value="F:phosphatidylcholine binding"/>
    <property type="evidence" value="ECO:0007669"/>
    <property type="project" value="TreeGrafter"/>
</dbReference>
<dbReference type="OrthoDB" id="18453at2759"/>
<dbReference type="GO" id="GO:0008525">
    <property type="term" value="F:phosphatidylcholine transporter activity"/>
    <property type="evidence" value="ECO:0007669"/>
    <property type="project" value="TreeGrafter"/>
</dbReference>
<organism evidence="2 3">
    <name type="scientific">Brachionus plicatilis</name>
    <name type="common">Marine rotifer</name>
    <name type="synonym">Brachionus muelleri</name>
    <dbReference type="NCBI Taxonomy" id="10195"/>
    <lineage>
        <taxon>Eukaryota</taxon>
        <taxon>Metazoa</taxon>
        <taxon>Spiralia</taxon>
        <taxon>Gnathifera</taxon>
        <taxon>Rotifera</taxon>
        <taxon>Eurotatoria</taxon>
        <taxon>Monogononta</taxon>
        <taxon>Pseudotrocha</taxon>
        <taxon>Ploima</taxon>
        <taxon>Brachionidae</taxon>
        <taxon>Brachionus</taxon>
    </lineage>
</organism>
<dbReference type="InterPro" id="IPR023393">
    <property type="entry name" value="START-like_dom_sf"/>
</dbReference>
<dbReference type="Pfam" id="PF02121">
    <property type="entry name" value="IP_trans"/>
    <property type="match status" value="1"/>
</dbReference>
<dbReference type="EMBL" id="REGN01012733">
    <property type="protein sequence ID" value="RMZ94908.1"/>
    <property type="molecule type" value="Genomic_DNA"/>
</dbReference>
<evidence type="ECO:0000313" key="3">
    <source>
        <dbReference type="Proteomes" id="UP000276133"/>
    </source>
</evidence>
<dbReference type="STRING" id="10195.A0A3M7P771"/>
<dbReference type="PANTHER" id="PTHR10658">
    <property type="entry name" value="PHOSPHATIDYLINOSITOL TRANSFER PROTEIN"/>
    <property type="match status" value="1"/>
</dbReference>
<sequence length="271" mass="31767">MLIKEYRVILPMTVEEYQVAQLWSVAKSSKENTGGGEGIVVLKNEPFNNKTDLFENYISGQYTEKIYKLQSKVPWWVRKLAPKGSLELHEEAWNAYPYCKTVIDNPDYMKENFFIRIESLHVQDDGSLENPFNLSKDQLKKREIINIDIANDTVAAGDYAENEDPTKFLSQKTGRGQLKPNWKQTTKPIMCAYKLVSVEFKWFGFQGRIENFIQTSERRLFTKFHRQLFCWIDEWHGLTMDDIRKIEEQVQKELSKEIKEGVVKGYVSNDE</sequence>
<proteinExistence type="predicted"/>
<reference evidence="2 3" key="1">
    <citation type="journal article" date="2018" name="Sci. Rep.">
        <title>Genomic signatures of local adaptation to the degree of environmental predictability in rotifers.</title>
        <authorList>
            <person name="Franch-Gras L."/>
            <person name="Hahn C."/>
            <person name="Garcia-Roger E.M."/>
            <person name="Carmona M.J."/>
            <person name="Serra M."/>
            <person name="Gomez A."/>
        </authorList>
    </citation>
    <scope>NUCLEOTIDE SEQUENCE [LARGE SCALE GENOMIC DNA]</scope>
    <source>
        <strain evidence="2">HYR1</strain>
    </source>
</reference>
<name>A0A3M7P771_BRAPC</name>
<dbReference type="SUPFAM" id="SSF55961">
    <property type="entry name" value="Bet v1-like"/>
    <property type="match status" value="1"/>
</dbReference>
<dbReference type="AlphaFoldDB" id="A0A3M7P771"/>
<dbReference type="FunFam" id="3.30.530.20:FF:000025">
    <property type="entry name" value="Phosphatidylinositol transfer protein beta"/>
    <property type="match status" value="1"/>
</dbReference>
<protein>
    <submittedName>
        <fullName evidence="2">Phosphatidylinositol transfer alpha isoform isoform X2</fullName>
    </submittedName>
</protein>
<dbReference type="Gene3D" id="3.30.530.20">
    <property type="match status" value="1"/>
</dbReference>
<dbReference type="InterPro" id="IPR001666">
    <property type="entry name" value="PI_transfer"/>
</dbReference>
<dbReference type="PRINTS" id="PR00391">
    <property type="entry name" value="PITRANSFER"/>
</dbReference>
<evidence type="ECO:0000313" key="2">
    <source>
        <dbReference type="EMBL" id="RMZ94908.1"/>
    </source>
</evidence>
<evidence type="ECO:0000259" key="1">
    <source>
        <dbReference type="Pfam" id="PF02121"/>
    </source>
</evidence>
<dbReference type="GO" id="GO:0005737">
    <property type="term" value="C:cytoplasm"/>
    <property type="evidence" value="ECO:0007669"/>
    <property type="project" value="TreeGrafter"/>
</dbReference>